<accession>A0A4V5N3C8</accession>
<evidence type="ECO:0000313" key="2">
    <source>
        <dbReference type="Proteomes" id="UP000308549"/>
    </source>
</evidence>
<sequence>MASSASKLIPSDPEKVMVIRHIDPSILTCSVPFQRFSRIKIGGRGTIVRLATGNLAVFSPVALTPTLQKTLSELGTGEVRYITALDQEHHIFLEPWHKAFPNARVLAPETLPEYRKKQDYFPIPKDNWILYPQDRSKGPVKVSEEFDAEFESEYVSAHANQELVFHHKPTKTLIEADLLFNLPATEQFSKTDMSATSGLLTRLMCGINSTAGDATWQRRFIWYAISAGNRQAFNESIARIDKWGFEKLVPCHGDVVEEGGKGVFRKVMQWHLEAVKKQG</sequence>
<keyword evidence="2" id="KW-1185">Reference proteome</keyword>
<dbReference type="PANTHER" id="PTHR33835">
    <property type="entry name" value="YALI0C07656P"/>
    <property type="match status" value="1"/>
</dbReference>
<dbReference type="Proteomes" id="UP000308549">
    <property type="component" value="Unassembled WGS sequence"/>
</dbReference>
<gene>
    <name evidence="1" type="ORF">B0A50_07396</name>
</gene>
<dbReference type="Pfam" id="PF14234">
    <property type="entry name" value="DUF4336"/>
    <property type="match status" value="1"/>
</dbReference>
<organism evidence="1 2">
    <name type="scientific">Salinomyces thailandicus</name>
    <dbReference type="NCBI Taxonomy" id="706561"/>
    <lineage>
        <taxon>Eukaryota</taxon>
        <taxon>Fungi</taxon>
        <taxon>Dikarya</taxon>
        <taxon>Ascomycota</taxon>
        <taxon>Pezizomycotina</taxon>
        <taxon>Dothideomycetes</taxon>
        <taxon>Dothideomycetidae</taxon>
        <taxon>Mycosphaerellales</taxon>
        <taxon>Teratosphaeriaceae</taxon>
        <taxon>Salinomyces</taxon>
    </lineage>
</organism>
<evidence type="ECO:0000313" key="1">
    <source>
        <dbReference type="EMBL" id="TKA23079.1"/>
    </source>
</evidence>
<proteinExistence type="predicted"/>
<name>A0A4V5N3C8_9PEZI</name>
<dbReference type="InterPro" id="IPR025638">
    <property type="entry name" value="DUF4336"/>
</dbReference>
<reference evidence="1 2" key="1">
    <citation type="submission" date="2017-03" db="EMBL/GenBank/DDBJ databases">
        <title>Genomes of endolithic fungi from Antarctica.</title>
        <authorList>
            <person name="Coleine C."/>
            <person name="Masonjones S."/>
            <person name="Stajich J.E."/>
        </authorList>
    </citation>
    <scope>NUCLEOTIDE SEQUENCE [LARGE SCALE GENOMIC DNA]</scope>
    <source>
        <strain evidence="1 2">CCFEE 6315</strain>
    </source>
</reference>
<comment type="caution">
    <text evidence="1">The sequence shown here is derived from an EMBL/GenBank/DDBJ whole genome shotgun (WGS) entry which is preliminary data.</text>
</comment>
<protein>
    <submittedName>
        <fullName evidence="1">Uncharacterized protein</fullName>
    </submittedName>
</protein>
<dbReference type="PANTHER" id="PTHR33835:SF1">
    <property type="entry name" value="METALLO-BETA-LACTAMASE DOMAIN-CONTAINING PROTEIN"/>
    <property type="match status" value="1"/>
</dbReference>
<dbReference type="EMBL" id="NAJL01000061">
    <property type="protein sequence ID" value="TKA23079.1"/>
    <property type="molecule type" value="Genomic_DNA"/>
</dbReference>
<dbReference type="AlphaFoldDB" id="A0A4V5N3C8"/>
<dbReference type="InterPro" id="IPR036866">
    <property type="entry name" value="RibonucZ/Hydroxyglut_hydro"/>
</dbReference>
<dbReference type="SUPFAM" id="SSF56281">
    <property type="entry name" value="Metallo-hydrolase/oxidoreductase"/>
    <property type="match status" value="1"/>
</dbReference>
<dbReference type="OrthoDB" id="421671at2759"/>